<organism evidence="1 2">
    <name type="scientific">Candidatus Dojkabacteria bacterium</name>
    <dbReference type="NCBI Taxonomy" id="2099670"/>
    <lineage>
        <taxon>Bacteria</taxon>
        <taxon>Candidatus Dojkabacteria</taxon>
    </lineage>
</organism>
<accession>A0A5C7JDV0</accession>
<feature type="non-terminal residue" evidence="1">
    <location>
        <position position="308"/>
    </location>
</feature>
<dbReference type="EMBL" id="SSDS01000007">
    <property type="protein sequence ID" value="TXG78736.1"/>
    <property type="molecule type" value="Genomic_DNA"/>
</dbReference>
<gene>
    <name evidence="1" type="ORF">E6Q11_00360</name>
</gene>
<protein>
    <submittedName>
        <fullName evidence="1">Uncharacterized protein</fullName>
    </submittedName>
</protein>
<evidence type="ECO:0000313" key="2">
    <source>
        <dbReference type="Proteomes" id="UP000321026"/>
    </source>
</evidence>
<dbReference type="AlphaFoldDB" id="A0A5C7JDV0"/>
<sequence>MNCAISREQIERFGAQVAKDLLSNIGTDQPFDLRSYTESIYNKVKEVSNDENRALDYARLVPGLVEQITAFDREIKGNLLSKGFDFNALANLAFQVQEDVTGIEAIKEFMALPTERTVVDELADLNDQQAIEGRAEEVAETEVQEVEEQPVVPNTTPPVTRNLAGRIYDRIAQVFKAAPPTALVDRNQEALSYDKNSPDYNVPDPSKKFFFDVKRKILSQLANSDFDSSEMNYQGYGGLYLTAMSVAELPEDYIDQQFKEDIQRFDPDKKGVVLVLTGTTGEPVLFDLEGNVNWSQGKVAYYMLRNTE</sequence>
<name>A0A5C7JDV0_9BACT</name>
<comment type="caution">
    <text evidence="1">The sequence shown here is derived from an EMBL/GenBank/DDBJ whole genome shotgun (WGS) entry which is preliminary data.</text>
</comment>
<reference evidence="1 2" key="1">
    <citation type="submission" date="2018-09" db="EMBL/GenBank/DDBJ databases">
        <title>Metagenome Assembled Genomes from an Advanced Water Purification Facility.</title>
        <authorList>
            <person name="Stamps B.W."/>
            <person name="Spear J.R."/>
        </authorList>
    </citation>
    <scope>NUCLEOTIDE SEQUENCE [LARGE SCALE GENOMIC DNA]</scope>
    <source>
        <strain evidence="1">Bin_63_2</strain>
    </source>
</reference>
<proteinExistence type="predicted"/>
<evidence type="ECO:0000313" key="1">
    <source>
        <dbReference type="EMBL" id="TXG78736.1"/>
    </source>
</evidence>
<dbReference type="Proteomes" id="UP000321026">
    <property type="component" value="Unassembled WGS sequence"/>
</dbReference>